<reference evidence="4 5" key="1">
    <citation type="submission" date="2019-03" db="EMBL/GenBank/DDBJ databases">
        <title>Genomic Encyclopedia of Type Strains, Phase IV (KMG-IV): sequencing the most valuable type-strain genomes for metagenomic binning, comparative biology and taxonomic classification.</title>
        <authorList>
            <person name="Goeker M."/>
        </authorList>
    </citation>
    <scope>NUCLEOTIDE SEQUENCE [LARGE SCALE GENOMIC DNA]</scope>
    <source>
        <strain evidence="4 5">DSM 45707</strain>
    </source>
</reference>
<evidence type="ECO:0000313" key="4">
    <source>
        <dbReference type="EMBL" id="TCS93614.1"/>
    </source>
</evidence>
<dbReference type="GO" id="GO:0009847">
    <property type="term" value="P:spore germination"/>
    <property type="evidence" value="ECO:0007669"/>
    <property type="project" value="InterPro"/>
</dbReference>
<dbReference type="EMBL" id="SMAG01000006">
    <property type="protein sequence ID" value="TCS93614.1"/>
    <property type="molecule type" value="Genomic_DNA"/>
</dbReference>
<gene>
    <name evidence="4" type="ORF">EDD58_10647</name>
</gene>
<evidence type="ECO:0000256" key="2">
    <source>
        <dbReference type="ARBA" id="ARBA00023136"/>
    </source>
</evidence>
<evidence type="ECO:0000256" key="3">
    <source>
        <dbReference type="SAM" id="Phobius"/>
    </source>
</evidence>
<keyword evidence="2 3" id="KW-0472">Membrane</keyword>
<evidence type="ECO:0000313" key="5">
    <source>
        <dbReference type="Proteomes" id="UP000294937"/>
    </source>
</evidence>
<dbReference type="GO" id="GO:0016020">
    <property type="term" value="C:membrane"/>
    <property type="evidence" value="ECO:0007669"/>
    <property type="project" value="InterPro"/>
</dbReference>
<dbReference type="RefSeq" id="WP_131925479.1">
    <property type="nucleotide sequence ID" value="NZ_SMAG01000006.1"/>
</dbReference>
<accession>A0A4R3L603</accession>
<dbReference type="Proteomes" id="UP000294937">
    <property type="component" value="Unassembled WGS sequence"/>
</dbReference>
<dbReference type="InterPro" id="IPR050768">
    <property type="entry name" value="UPF0353/GerABKA_families"/>
</dbReference>
<dbReference type="Pfam" id="PF03323">
    <property type="entry name" value="GerA"/>
    <property type="match status" value="1"/>
</dbReference>
<dbReference type="AlphaFoldDB" id="A0A4R3L603"/>
<dbReference type="PANTHER" id="PTHR22550:SF5">
    <property type="entry name" value="LEUCINE ZIPPER PROTEIN 4"/>
    <property type="match status" value="1"/>
</dbReference>
<dbReference type="OrthoDB" id="9772630at2"/>
<feature type="transmembrane region" description="Helical" evidence="3">
    <location>
        <begin position="288"/>
        <end position="310"/>
    </location>
</feature>
<keyword evidence="3" id="KW-0812">Transmembrane</keyword>
<feature type="transmembrane region" description="Helical" evidence="3">
    <location>
        <begin position="382"/>
        <end position="401"/>
    </location>
</feature>
<feature type="transmembrane region" description="Helical" evidence="3">
    <location>
        <begin position="413"/>
        <end position="439"/>
    </location>
</feature>
<name>A0A4R3L603_9BACL</name>
<dbReference type="PANTHER" id="PTHR22550">
    <property type="entry name" value="SPORE GERMINATION PROTEIN"/>
    <property type="match status" value="1"/>
</dbReference>
<keyword evidence="3" id="KW-1133">Transmembrane helix</keyword>
<sequence>MIFRKRHKPAVIDEHTCKTWFEGCHDVKIEKQTIGKEETITLLLIYCTSLINTEELRKTILPHFSERLNPDFSGDPKEIQARIMYPITPISSENLQKTIVEKVFEGGLIIVFPNHLVYTLDISNLPKRSVETQITEVSVRGARDGFIEEIDTNIGLIRKRLKTDSLSCEEFVIGKRTKTRVGLLYLKDVVADDTINDVRARIREIKVDGVVSNTQIEELITDNQYSIFPLVEYTGRPDFATNCLLHGRFIILVEGSPTVTIGPVSLPFFVNNAEDQHTLFFTASFERLLRYLGFAIAILLPGFWIALLSFHPDQIPYTLLATVSLSRQGVPFPAPLEGLFMITVFELLREAGLRLPSAFGQTLSVVGGLIIGQAAISSGVTSPGTIVAIAISVVSTFILVNQSLTGTVSVLRYFVFLLSSTFGIIGFIGSIFIILTYVVNLRSFGLYYLTPYAPPVAGSIISATVRKRFKNLKKRPKELGLRDRTRKE</sequence>
<proteinExistence type="inferred from homology"/>
<dbReference type="PIRSF" id="PIRSF005690">
    <property type="entry name" value="GerBA"/>
    <property type="match status" value="1"/>
</dbReference>
<protein>
    <submittedName>
        <fullName evidence="4">GerA spore germination protein</fullName>
    </submittedName>
</protein>
<comment type="caution">
    <text evidence="4">The sequence shown here is derived from an EMBL/GenBank/DDBJ whole genome shotgun (WGS) entry which is preliminary data.</text>
</comment>
<evidence type="ECO:0000256" key="1">
    <source>
        <dbReference type="ARBA" id="ARBA00005278"/>
    </source>
</evidence>
<dbReference type="InterPro" id="IPR004995">
    <property type="entry name" value="Spore_Ger"/>
</dbReference>
<feature type="transmembrane region" description="Helical" evidence="3">
    <location>
        <begin position="445"/>
        <end position="465"/>
    </location>
</feature>
<comment type="similarity">
    <text evidence="1">Belongs to the GerABKA family.</text>
</comment>
<organism evidence="4 5">
    <name type="scientific">Hazenella coriacea</name>
    <dbReference type="NCBI Taxonomy" id="1179467"/>
    <lineage>
        <taxon>Bacteria</taxon>
        <taxon>Bacillati</taxon>
        <taxon>Bacillota</taxon>
        <taxon>Bacilli</taxon>
        <taxon>Bacillales</taxon>
        <taxon>Thermoactinomycetaceae</taxon>
        <taxon>Hazenella</taxon>
    </lineage>
</organism>
<keyword evidence="5" id="KW-1185">Reference proteome</keyword>